<dbReference type="OrthoDB" id="9801469at2"/>
<sequence>MKNIIEKKITSKLNIYYLKITDTSHLHHNNNCKNKHFSIIISAYEFNNLSLFQQHNIIYKLFFNYIPKKIYAIQLKTYDVYQWNRIKNKSLILTPCVYYKKIFN</sequence>
<protein>
    <submittedName>
        <fullName evidence="3">DNA-binding transcriptional regulator BolA</fullName>
    </submittedName>
</protein>
<dbReference type="GO" id="GO:0003677">
    <property type="term" value="F:DNA binding"/>
    <property type="evidence" value="ECO:0007669"/>
    <property type="project" value="UniProtKB-KW"/>
</dbReference>
<comment type="similarity">
    <text evidence="1 2">Belongs to the BolA/IbaG family.</text>
</comment>
<keyword evidence="3" id="KW-0238">DNA-binding</keyword>
<organism evidence="3 4">
    <name type="scientific">Buchnera aphidicola</name>
    <name type="common">Cinara cuneomaculata</name>
    <dbReference type="NCBI Taxonomy" id="1660040"/>
    <lineage>
        <taxon>Bacteria</taxon>
        <taxon>Pseudomonadati</taxon>
        <taxon>Pseudomonadota</taxon>
        <taxon>Gammaproteobacteria</taxon>
        <taxon>Enterobacterales</taxon>
        <taxon>Erwiniaceae</taxon>
        <taxon>Buchnera</taxon>
    </lineage>
</organism>
<dbReference type="EMBL" id="LR217695">
    <property type="protein sequence ID" value="VFP78280.1"/>
    <property type="molecule type" value="Genomic_DNA"/>
</dbReference>
<evidence type="ECO:0000313" key="3">
    <source>
        <dbReference type="EMBL" id="VFP78280.1"/>
    </source>
</evidence>
<dbReference type="PIRSF" id="PIRSF003113">
    <property type="entry name" value="BolA"/>
    <property type="match status" value="1"/>
</dbReference>
<dbReference type="PANTHER" id="PTHR46229">
    <property type="entry name" value="BOLA TRANSCRIPTION REGULATOR"/>
    <property type="match status" value="1"/>
</dbReference>
<dbReference type="Pfam" id="PF01722">
    <property type="entry name" value="BolA"/>
    <property type="match status" value="1"/>
</dbReference>
<evidence type="ECO:0000313" key="4">
    <source>
        <dbReference type="Proteomes" id="UP000294404"/>
    </source>
</evidence>
<evidence type="ECO:0000256" key="2">
    <source>
        <dbReference type="RuleBase" id="RU003860"/>
    </source>
</evidence>
<accession>A0A451CZ30</accession>
<dbReference type="InterPro" id="IPR050961">
    <property type="entry name" value="BolA/IbaG_stress_morph_reg"/>
</dbReference>
<reference evidence="3 4" key="1">
    <citation type="submission" date="2019-02" db="EMBL/GenBank/DDBJ databases">
        <authorList>
            <person name="Manzano-Marin A."/>
            <person name="Manzano-Marin A."/>
        </authorList>
    </citation>
    <scope>NUCLEOTIDE SEQUENCE [LARGE SCALE GENOMIC DNA]</scope>
    <source>
        <strain evidence="3 4">BuCicuneomaculata</strain>
    </source>
</reference>
<dbReference type="InterPro" id="IPR036065">
    <property type="entry name" value="BolA-like_sf"/>
</dbReference>
<dbReference type="Proteomes" id="UP000294404">
    <property type="component" value="Chromosome"/>
</dbReference>
<proteinExistence type="inferred from homology"/>
<dbReference type="SUPFAM" id="SSF82657">
    <property type="entry name" value="BolA-like"/>
    <property type="match status" value="1"/>
</dbReference>
<gene>
    <name evidence="3" type="primary">bolA</name>
    <name evidence="3" type="ORF">BUCICUMA2628_301</name>
</gene>
<dbReference type="AlphaFoldDB" id="A0A451CZ30"/>
<dbReference type="RefSeq" id="WP_154027584.1">
    <property type="nucleotide sequence ID" value="NZ_LR217695.1"/>
</dbReference>
<dbReference type="Gene3D" id="3.30.300.90">
    <property type="entry name" value="BolA-like"/>
    <property type="match status" value="1"/>
</dbReference>
<name>A0A451CZ30_9GAMM</name>
<dbReference type="PANTHER" id="PTHR46229:SF2">
    <property type="entry name" value="BOLA-LIKE PROTEIN 1"/>
    <property type="match status" value="1"/>
</dbReference>
<dbReference type="InterPro" id="IPR002634">
    <property type="entry name" value="BolA"/>
</dbReference>
<evidence type="ECO:0000256" key="1">
    <source>
        <dbReference type="ARBA" id="ARBA00005578"/>
    </source>
</evidence>